<accession>A0ACC1BY38</accession>
<evidence type="ECO:0000313" key="1">
    <source>
        <dbReference type="EMBL" id="KAJ0104767.1"/>
    </source>
</evidence>
<comment type="caution">
    <text evidence="1">The sequence shown here is derived from an EMBL/GenBank/DDBJ whole genome shotgun (WGS) entry which is preliminary data.</text>
</comment>
<name>A0ACC1BY38_9ROSI</name>
<reference evidence="2" key="1">
    <citation type="journal article" date="2023" name="G3 (Bethesda)">
        <title>Genome assembly and association tests identify interacting loci associated with vigor, precocity, and sex in interspecific pistachio rootstocks.</title>
        <authorList>
            <person name="Palmer W."/>
            <person name="Jacygrad E."/>
            <person name="Sagayaradj S."/>
            <person name="Cavanaugh K."/>
            <person name="Han R."/>
            <person name="Bertier L."/>
            <person name="Beede B."/>
            <person name="Kafkas S."/>
            <person name="Golino D."/>
            <person name="Preece J."/>
            <person name="Michelmore R."/>
        </authorList>
    </citation>
    <scope>NUCLEOTIDE SEQUENCE [LARGE SCALE GENOMIC DNA]</scope>
</reference>
<dbReference type="EMBL" id="CM047898">
    <property type="protein sequence ID" value="KAJ0104767.1"/>
    <property type="molecule type" value="Genomic_DNA"/>
</dbReference>
<organism evidence="1 2">
    <name type="scientific">Pistacia atlantica</name>
    <dbReference type="NCBI Taxonomy" id="434234"/>
    <lineage>
        <taxon>Eukaryota</taxon>
        <taxon>Viridiplantae</taxon>
        <taxon>Streptophyta</taxon>
        <taxon>Embryophyta</taxon>
        <taxon>Tracheophyta</taxon>
        <taxon>Spermatophyta</taxon>
        <taxon>Magnoliopsida</taxon>
        <taxon>eudicotyledons</taxon>
        <taxon>Gunneridae</taxon>
        <taxon>Pentapetalae</taxon>
        <taxon>rosids</taxon>
        <taxon>malvids</taxon>
        <taxon>Sapindales</taxon>
        <taxon>Anacardiaceae</taxon>
        <taxon>Pistacia</taxon>
    </lineage>
</organism>
<gene>
    <name evidence="1" type="ORF">Patl1_18934</name>
</gene>
<dbReference type="Proteomes" id="UP001164250">
    <property type="component" value="Chromosome 2"/>
</dbReference>
<sequence length="144" mass="16711">MCPIKVDWHVKNNSKEYWRVQISITNFNYRFNYTQWTLAVQHPNLNNVTKVFSFVYKPVRLPYKSTIDTGLFYGIKSYNNVLKEAGADGQVHSDLILGKDIKTFTFKHGWAFPRRLYFNGDECLMPSPADYPQLPNSTHANSIA</sequence>
<evidence type="ECO:0000313" key="2">
    <source>
        <dbReference type="Proteomes" id="UP001164250"/>
    </source>
</evidence>
<keyword evidence="2" id="KW-1185">Reference proteome</keyword>
<proteinExistence type="predicted"/>
<protein>
    <submittedName>
        <fullName evidence="1">Uncharacterized protein</fullName>
    </submittedName>
</protein>